<feature type="domain" description="Tetrahydrofolate dehydrogenase/cyclohydrolase catalytic" evidence="12">
    <location>
        <begin position="6"/>
        <end position="120"/>
    </location>
</feature>
<comment type="catalytic activity">
    <reaction evidence="11">
        <text>(6R)-5,10-methylene-5,6,7,8-tetrahydrofolate + NADP(+) = (6R)-5,10-methenyltetrahydrofolate + NADPH</text>
        <dbReference type="Rhea" id="RHEA:22812"/>
        <dbReference type="ChEBI" id="CHEBI:15636"/>
        <dbReference type="ChEBI" id="CHEBI:57455"/>
        <dbReference type="ChEBI" id="CHEBI:57783"/>
        <dbReference type="ChEBI" id="CHEBI:58349"/>
        <dbReference type="EC" id="1.5.1.5"/>
    </reaction>
</comment>
<keyword evidence="3 11" id="KW-0028">Amino-acid biosynthesis</keyword>
<dbReference type="EC" id="3.5.4.9" evidence="11"/>
<dbReference type="SUPFAM" id="SSF53223">
    <property type="entry name" value="Aminoacid dehydrogenase-like, N-terminal domain"/>
    <property type="match status" value="1"/>
</dbReference>
<dbReference type="Gene3D" id="3.40.50.10860">
    <property type="entry name" value="Leucine Dehydrogenase, chain A, domain 1"/>
    <property type="match status" value="1"/>
</dbReference>
<dbReference type="RefSeq" id="WP_379930335.1">
    <property type="nucleotide sequence ID" value="NZ_JBHUMM010000043.1"/>
</dbReference>
<dbReference type="InterPro" id="IPR020867">
    <property type="entry name" value="THF_DH/CycHdrlase_CS"/>
</dbReference>
<dbReference type="InterPro" id="IPR020631">
    <property type="entry name" value="THF_DH/CycHdrlase_NAD-bd_dom"/>
</dbReference>
<keyword evidence="2 11" id="KW-0554">One-carbon metabolism</keyword>
<comment type="subunit">
    <text evidence="11">Homodimer.</text>
</comment>
<sequence length="279" mass="29636">MSAKIINGKQVRDEMLAELSNEVIELTEQGMQPGLAVVVVGEDPASKLYVGMKVKKCGEVGIHSELYELSAEATEQELLDLIAELNAKESIHGILVQLPLPGHMREEAVIEAISLEKDVDGFHPMSTGNLQIGEDCFVPCTPAGIMELIRRTGMDLAGKHAVVVGRSNIVGKPVAMLLLQADATVTICHSKTANLPEITKQADVLVAAAGRPGLLGKEHIKPGAVVIDVGSPKGDVRFEEAEEVAGYITPVPGGVGPMTITMLLKNTIDSARKALKIRA</sequence>
<dbReference type="Gene3D" id="3.40.50.720">
    <property type="entry name" value="NAD(P)-binding Rossmann-like Domain"/>
    <property type="match status" value="1"/>
</dbReference>
<accession>A0ABW5RCT4</accession>
<evidence type="ECO:0000256" key="7">
    <source>
        <dbReference type="ARBA" id="ARBA00023002"/>
    </source>
</evidence>
<evidence type="ECO:0000259" key="12">
    <source>
        <dbReference type="Pfam" id="PF00763"/>
    </source>
</evidence>
<evidence type="ECO:0000259" key="13">
    <source>
        <dbReference type="Pfam" id="PF02882"/>
    </source>
</evidence>
<evidence type="ECO:0000313" key="14">
    <source>
        <dbReference type="EMBL" id="MFD2672772.1"/>
    </source>
</evidence>
<dbReference type="PANTHER" id="PTHR48099">
    <property type="entry name" value="C-1-TETRAHYDROFOLATE SYNTHASE, CYTOPLASMIC-RELATED"/>
    <property type="match status" value="1"/>
</dbReference>
<protein>
    <recommendedName>
        <fullName evidence="11">Bifunctional protein FolD</fullName>
    </recommendedName>
    <domain>
        <recommendedName>
            <fullName evidence="11">Methylenetetrahydrofolate dehydrogenase</fullName>
            <ecNumber evidence="11">1.5.1.5</ecNumber>
        </recommendedName>
    </domain>
    <domain>
        <recommendedName>
            <fullName evidence="11">Methenyltetrahydrofolate cyclohydrolase</fullName>
            <ecNumber evidence="11">3.5.4.9</ecNumber>
        </recommendedName>
    </domain>
</protein>
<comment type="caution">
    <text evidence="14">The sequence shown here is derived from an EMBL/GenBank/DDBJ whole genome shotgun (WGS) entry which is preliminary data.</text>
</comment>
<evidence type="ECO:0000256" key="11">
    <source>
        <dbReference type="HAMAP-Rule" id="MF_01576"/>
    </source>
</evidence>
<gene>
    <name evidence="11" type="primary">folD</name>
    <name evidence="14" type="ORF">ACFSUC_14485</name>
</gene>
<dbReference type="PROSITE" id="PS00767">
    <property type="entry name" value="THF_DHG_CYH_2"/>
    <property type="match status" value="1"/>
</dbReference>
<dbReference type="EC" id="1.5.1.5" evidence="11"/>
<dbReference type="InterPro" id="IPR046346">
    <property type="entry name" value="Aminoacid_DH-like_N_sf"/>
</dbReference>
<evidence type="ECO:0000256" key="10">
    <source>
        <dbReference type="ARBA" id="ARBA00023268"/>
    </source>
</evidence>
<evidence type="ECO:0000256" key="3">
    <source>
        <dbReference type="ARBA" id="ARBA00022605"/>
    </source>
</evidence>
<dbReference type="InterPro" id="IPR036291">
    <property type="entry name" value="NAD(P)-bd_dom_sf"/>
</dbReference>
<dbReference type="Pfam" id="PF00763">
    <property type="entry name" value="THF_DHG_CYH"/>
    <property type="match status" value="1"/>
</dbReference>
<proteinExistence type="inferred from homology"/>
<dbReference type="CDD" id="cd01080">
    <property type="entry name" value="NAD_bind_m-THF_DH_Cyclohyd"/>
    <property type="match status" value="1"/>
</dbReference>
<evidence type="ECO:0000313" key="15">
    <source>
        <dbReference type="Proteomes" id="UP001597497"/>
    </source>
</evidence>
<feature type="domain" description="Tetrahydrofolate dehydrogenase/cyclohydrolase NAD(P)-binding" evidence="13">
    <location>
        <begin position="139"/>
        <end position="273"/>
    </location>
</feature>
<keyword evidence="6 11" id="KW-0521">NADP</keyword>
<dbReference type="EMBL" id="JBHUMM010000043">
    <property type="protein sequence ID" value="MFD2672772.1"/>
    <property type="molecule type" value="Genomic_DNA"/>
</dbReference>
<comment type="pathway">
    <text evidence="1 11">One-carbon metabolism; tetrahydrofolate interconversion.</text>
</comment>
<name>A0ABW5RCT4_9BACL</name>
<keyword evidence="4 11" id="KW-0658">Purine biosynthesis</keyword>
<evidence type="ECO:0000256" key="9">
    <source>
        <dbReference type="ARBA" id="ARBA00023167"/>
    </source>
</evidence>
<dbReference type="InterPro" id="IPR020630">
    <property type="entry name" value="THF_DH/CycHdrlase_cat_dom"/>
</dbReference>
<evidence type="ECO:0000256" key="8">
    <source>
        <dbReference type="ARBA" id="ARBA00023102"/>
    </source>
</evidence>
<dbReference type="HAMAP" id="MF_01576">
    <property type="entry name" value="THF_DHG_CYH"/>
    <property type="match status" value="1"/>
</dbReference>
<feature type="binding site" evidence="11">
    <location>
        <begin position="165"/>
        <end position="167"/>
    </location>
    <ligand>
        <name>NADP(+)</name>
        <dbReference type="ChEBI" id="CHEBI:58349"/>
    </ligand>
</feature>
<dbReference type="Proteomes" id="UP001597497">
    <property type="component" value="Unassembled WGS sequence"/>
</dbReference>
<keyword evidence="7 11" id="KW-0560">Oxidoreductase</keyword>
<comment type="caution">
    <text evidence="11">Lacks conserved residue(s) required for the propagation of feature annotation.</text>
</comment>
<dbReference type="PRINTS" id="PR00085">
    <property type="entry name" value="THFDHDRGNASE"/>
</dbReference>
<keyword evidence="5 11" id="KW-0378">Hydrolase</keyword>
<organism evidence="14 15">
    <name type="scientific">Marinicrinis sediminis</name>
    <dbReference type="NCBI Taxonomy" id="1652465"/>
    <lineage>
        <taxon>Bacteria</taxon>
        <taxon>Bacillati</taxon>
        <taxon>Bacillota</taxon>
        <taxon>Bacilli</taxon>
        <taxon>Bacillales</taxon>
        <taxon>Paenibacillaceae</taxon>
    </lineage>
</organism>
<dbReference type="Pfam" id="PF02882">
    <property type="entry name" value="THF_DHG_CYH_C"/>
    <property type="match status" value="1"/>
</dbReference>
<keyword evidence="9 11" id="KW-0486">Methionine biosynthesis</keyword>
<evidence type="ECO:0000256" key="1">
    <source>
        <dbReference type="ARBA" id="ARBA00004777"/>
    </source>
</evidence>
<evidence type="ECO:0000256" key="5">
    <source>
        <dbReference type="ARBA" id="ARBA00022801"/>
    </source>
</evidence>
<keyword evidence="10 11" id="KW-0511">Multifunctional enzyme</keyword>
<keyword evidence="15" id="KW-1185">Reference proteome</keyword>
<keyword evidence="8 11" id="KW-0368">Histidine biosynthesis</keyword>
<dbReference type="SUPFAM" id="SSF51735">
    <property type="entry name" value="NAD(P)-binding Rossmann-fold domains"/>
    <property type="match status" value="1"/>
</dbReference>
<comment type="function">
    <text evidence="11">Catalyzes the oxidation of 5,10-methylenetetrahydrofolate to 5,10-methenyltetrahydrofolate and then the hydrolysis of 5,10-methenyltetrahydrofolate to 10-formyltetrahydrofolate.</text>
</comment>
<reference evidence="15" key="1">
    <citation type="journal article" date="2019" name="Int. J. Syst. Evol. Microbiol.">
        <title>The Global Catalogue of Microorganisms (GCM) 10K type strain sequencing project: providing services to taxonomists for standard genome sequencing and annotation.</title>
        <authorList>
            <consortium name="The Broad Institute Genomics Platform"/>
            <consortium name="The Broad Institute Genome Sequencing Center for Infectious Disease"/>
            <person name="Wu L."/>
            <person name="Ma J."/>
        </authorList>
    </citation>
    <scope>NUCLEOTIDE SEQUENCE [LARGE SCALE GENOMIC DNA]</scope>
    <source>
        <strain evidence="15">KCTC 33676</strain>
    </source>
</reference>
<evidence type="ECO:0000256" key="6">
    <source>
        <dbReference type="ARBA" id="ARBA00022857"/>
    </source>
</evidence>
<comment type="catalytic activity">
    <reaction evidence="11">
        <text>(6R)-5,10-methenyltetrahydrofolate + H2O = (6R)-10-formyltetrahydrofolate + H(+)</text>
        <dbReference type="Rhea" id="RHEA:23700"/>
        <dbReference type="ChEBI" id="CHEBI:15377"/>
        <dbReference type="ChEBI" id="CHEBI:15378"/>
        <dbReference type="ChEBI" id="CHEBI:57455"/>
        <dbReference type="ChEBI" id="CHEBI:195366"/>
        <dbReference type="EC" id="3.5.4.9"/>
    </reaction>
</comment>
<dbReference type="InterPro" id="IPR000672">
    <property type="entry name" value="THF_DH/CycHdrlase"/>
</dbReference>
<comment type="similarity">
    <text evidence="11">Belongs to the tetrahydrofolate dehydrogenase/cyclohydrolase family.</text>
</comment>
<evidence type="ECO:0000256" key="2">
    <source>
        <dbReference type="ARBA" id="ARBA00022563"/>
    </source>
</evidence>
<dbReference type="PANTHER" id="PTHR48099:SF5">
    <property type="entry name" value="C-1-TETRAHYDROFOLATE SYNTHASE, CYTOPLASMIC"/>
    <property type="match status" value="1"/>
</dbReference>
<evidence type="ECO:0000256" key="4">
    <source>
        <dbReference type="ARBA" id="ARBA00022755"/>
    </source>
</evidence>